<dbReference type="Proteomes" id="UP000183982">
    <property type="component" value="Unassembled WGS sequence"/>
</dbReference>
<dbReference type="InterPro" id="IPR001543">
    <property type="entry name" value="FliN-like_C"/>
</dbReference>
<reference evidence="4" key="1">
    <citation type="submission" date="2016-11" db="EMBL/GenBank/DDBJ databases">
        <authorList>
            <person name="Varghese N."/>
            <person name="Submissions S."/>
        </authorList>
    </citation>
    <scope>NUCLEOTIDE SEQUENCE [LARGE SCALE GENOMIC DNA]</scope>
    <source>
        <strain evidence="4">DSM 100564</strain>
    </source>
</reference>
<dbReference type="Gene3D" id="2.30.330.10">
    <property type="entry name" value="SpoA-like"/>
    <property type="match status" value="1"/>
</dbReference>
<accession>A0A1M6E1U3</accession>
<keyword evidence="4" id="KW-1185">Reference proteome</keyword>
<feature type="region of interest" description="Disordered" evidence="1">
    <location>
        <begin position="307"/>
        <end position="337"/>
    </location>
</feature>
<feature type="domain" description="Flagellar motor switch protein FliN-like C-terminal" evidence="2">
    <location>
        <begin position="216"/>
        <end position="283"/>
    </location>
</feature>
<keyword evidence="3" id="KW-0969">Cilium</keyword>
<sequence length="356" mass="37540">MTSDIAQSTLRRMMGDARAHPHAPSVSRLLRLALERTAEDLLGLTFEVTSMRQSQCALDMVVSRFPQNGMIALLEGEAQGAAVVETGLLSGLVEFQTIGRVLPNLAAGRSATRVDAALVAPFLDAALTAFDDSVTGQGQAPWARGYVFGAMVADVRTLLLALNAESFHVFEIEVSLCNGARQGTLTLVFAEQEDASQTTDAATGRSEGGDALRQAVLSSPAAFHAVIGQLSIPLQHLQELKVGDTLSLPAKALREVRLEAVGGDYIISANLGQLNGFRAVRLKGAQPAAATNTQAGRVKIADVATDAPGPMVTENPPQQNAAGQELPVDPGEDLEDLDDLDTFLNDAQSDTDMELA</sequence>
<evidence type="ECO:0000313" key="4">
    <source>
        <dbReference type="Proteomes" id="UP000183982"/>
    </source>
</evidence>
<dbReference type="SUPFAM" id="SSF101801">
    <property type="entry name" value="Surface presentation of antigens (SPOA)"/>
    <property type="match status" value="1"/>
</dbReference>
<dbReference type="Pfam" id="PF01052">
    <property type="entry name" value="FliMN_C"/>
    <property type="match status" value="1"/>
</dbReference>
<dbReference type="EMBL" id="FQZQ01000003">
    <property type="protein sequence ID" value="SHI79411.1"/>
    <property type="molecule type" value="Genomic_DNA"/>
</dbReference>
<keyword evidence="3" id="KW-0282">Flagellum</keyword>
<gene>
    <name evidence="3" type="ORF">SAMN05444000_10380</name>
</gene>
<name>A0A1M6E1U3_9RHOB</name>
<proteinExistence type="predicted"/>
<keyword evidence="3" id="KW-0966">Cell projection</keyword>
<evidence type="ECO:0000256" key="1">
    <source>
        <dbReference type="SAM" id="MobiDB-lite"/>
    </source>
</evidence>
<dbReference type="AlphaFoldDB" id="A0A1M6E1U3"/>
<evidence type="ECO:0000259" key="2">
    <source>
        <dbReference type="Pfam" id="PF01052"/>
    </source>
</evidence>
<dbReference type="InterPro" id="IPR036429">
    <property type="entry name" value="SpoA-like_sf"/>
</dbReference>
<protein>
    <submittedName>
        <fullName evidence="3">Flagellar motor switch protein FliM</fullName>
    </submittedName>
</protein>
<dbReference type="STRING" id="1470563.SAMN05444000_10380"/>
<evidence type="ECO:0000313" key="3">
    <source>
        <dbReference type="EMBL" id="SHI79411.1"/>
    </source>
</evidence>
<dbReference type="OrthoDB" id="7824563at2"/>
<organism evidence="3 4">
    <name type="scientific">Shimia gijangensis</name>
    <dbReference type="NCBI Taxonomy" id="1470563"/>
    <lineage>
        <taxon>Bacteria</taxon>
        <taxon>Pseudomonadati</taxon>
        <taxon>Pseudomonadota</taxon>
        <taxon>Alphaproteobacteria</taxon>
        <taxon>Rhodobacterales</taxon>
        <taxon>Roseobacteraceae</taxon>
    </lineage>
</organism>
<dbReference type="RefSeq" id="WP_073249437.1">
    <property type="nucleotide sequence ID" value="NZ_FQZQ01000003.1"/>
</dbReference>